<sequence>MKLNKIFVIFITIFFLFSNIIVPVASAEEVNYHVKNIEQLVAKAEEERISLGETTDQTVAELENELRSLGIEPKGTYGGTHVFTEEDGAEISENNVSFRYGQTHNLGKGWRYRVDKPSPGGKPHAHVYDSNGNEWVENCDGTPSHGKTLDGVPKKIRDKVRNSPDYQKGKKDIQKYRQAKAEINRRGLNLSINNDLLIAAGIIVAIVGVAYFAPAYIPGFLALV</sequence>
<keyword evidence="2" id="KW-0472">Membrane</keyword>
<evidence type="ECO:0000256" key="1">
    <source>
        <dbReference type="SAM" id="Coils"/>
    </source>
</evidence>
<evidence type="ECO:0000313" key="4">
    <source>
        <dbReference type="Proteomes" id="UP001206089"/>
    </source>
</evidence>
<gene>
    <name evidence="3" type="ORF">NQD44_10965</name>
</gene>
<comment type="caution">
    <text evidence="3">The sequence shown here is derived from an EMBL/GenBank/DDBJ whole genome shotgun (WGS) entry which is preliminary data.</text>
</comment>
<protein>
    <submittedName>
        <fullName evidence="3">Uncharacterized protein</fullName>
    </submittedName>
</protein>
<keyword evidence="2" id="KW-1133">Transmembrane helix</keyword>
<proteinExistence type="predicted"/>
<keyword evidence="2" id="KW-0812">Transmembrane</keyword>
<accession>A0AAW5LQF9</accession>
<dbReference type="RefSeq" id="WP_050571860.1">
    <property type="nucleotide sequence ID" value="NZ_JAMYIS010000026.1"/>
</dbReference>
<reference evidence="3" key="1">
    <citation type="submission" date="2022-07" db="EMBL/GenBank/DDBJ databases">
        <authorList>
            <person name="Peng Z."/>
        </authorList>
    </citation>
    <scope>NUCLEOTIDE SEQUENCE</scope>
    <source>
        <strain evidence="3">2022WUSS069</strain>
    </source>
</reference>
<dbReference type="AlphaFoldDB" id="A0AAW5LQF9"/>
<feature type="transmembrane region" description="Helical" evidence="2">
    <location>
        <begin position="196"/>
        <end position="223"/>
    </location>
</feature>
<evidence type="ECO:0000256" key="2">
    <source>
        <dbReference type="SAM" id="Phobius"/>
    </source>
</evidence>
<evidence type="ECO:0000313" key="3">
    <source>
        <dbReference type="EMBL" id="MCR1233616.1"/>
    </source>
</evidence>
<keyword evidence="1" id="KW-0175">Coiled coil</keyword>
<organism evidence="3 4">
    <name type="scientific">Streptococcus suis</name>
    <dbReference type="NCBI Taxonomy" id="1307"/>
    <lineage>
        <taxon>Bacteria</taxon>
        <taxon>Bacillati</taxon>
        <taxon>Bacillota</taxon>
        <taxon>Bacilli</taxon>
        <taxon>Lactobacillales</taxon>
        <taxon>Streptococcaceae</taxon>
        <taxon>Streptococcus</taxon>
    </lineage>
</organism>
<feature type="coiled-coil region" evidence="1">
    <location>
        <begin position="27"/>
        <end position="54"/>
    </location>
</feature>
<dbReference type="EMBL" id="JANJPK010000045">
    <property type="protein sequence ID" value="MCR1233616.1"/>
    <property type="molecule type" value="Genomic_DNA"/>
</dbReference>
<name>A0AAW5LQF9_STRSU</name>
<dbReference type="Proteomes" id="UP001206089">
    <property type="component" value="Unassembled WGS sequence"/>
</dbReference>